<feature type="compositionally biased region" description="Basic and acidic residues" evidence="1">
    <location>
        <begin position="138"/>
        <end position="147"/>
    </location>
</feature>
<dbReference type="Proteomes" id="UP000005801">
    <property type="component" value="Unassembled WGS sequence"/>
</dbReference>
<dbReference type="STRING" id="391625.PPSIR1_24044"/>
<reference evidence="2 3" key="1">
    <citation type="submission" date="2007-06" db="EMBL/GenBank/DDBJ databases">
        <authorList>
            <person name="Shimkets L."/>
            <person name="Ferriera S."/>
            <person name="Johnson J."/>
            <person name="Kravitz S."/>
            <person name="Beeson K."/>
            <person name="Sutton G."/>
            <person name="Rogers Y.-H."/>
            <person name="Friedman R."/>
            <person name="Frazier M."/>
            <person name="Venter J.C."/>
        </authorList>
    </citation>
    <scope>NUCLEOTIDE SEQUENCE [LARGE SCALE GENOMIC DNA]</scope>
    <source>
        <strain evidence="2 3">SIR-1</strain>
    </source>
</reference>
<name>A6GCK3_9BACT</name>
<evidence type="ECO:0000313" key="3">
    <source>
        <dbReference type="Proteomes" id="UP000005801"/>
    </source>
</evidence>
<proteinExistence type="predicted"/>
<dbReference type="InterPro" id="IPR054233">
    <property type="entry name" value="DUF6958"/>
</dbReference>
<feature type="region of interest" description="Disordered" evidence="1">
    <location>
        <begin position="122"/>
        <end position="147"/>
    </location>
</feature>
<evidence type="ECO:0000313" key="2">
    <source>
        <dbReference type="EMBL" id="EDM76460.1"/>
    </source>
</evidence>
<sequence>MAKRPPRTPKDELDSSGLSRRARRQLSAEVQARVAQAWSEGRALILNANKPNYSEAFTIEAEQYTLLRRAILDAVEALADPSGEVLLRDVQVVVQDQLGSHERFPKGRMTNYTRYTKTDLEARGELERIPRSSPQRLRRTEPPQRSE</sequence>
<feature type="region of interest" description="Disordered" evidence="1">
    <location>
        <begin position="1"/>
        <end position="23"/>
    </location>
</feature>
<accession>A6GCK3</accession>
<dbReference type="EMBL" id="ABCS01000065">
    <property type="protein sequence ID" value="EDM76460.1"/>
    <property type="molecule type" value="Genomic_DNA"/>
</dbReference>
<evidence type="ECO:0000256" key="1">
    <source>
        <dbReference type="SAM" id="MobiDB-lite"/>
    </source>
</evidence>
<keyword evidence="3" id="KW-1185">Reference proteome</keyword>
<comment type="caution">
    <text evidence="2">The sequence shown here is derived from an EMBL/GenBank/DDBJ whole genome shotgun (WGS) entry which is preliminary data.</text>
</comment>
<dbReference type="AlphaFoldDB" id="A6GCK3"/>
<gene>
    <name evidence="2" type="ORF">PPSIR1_24044</name>
</gene>
<protein>
    <submittedName>
        <fullName evidence="2">Uncharacterized protein</fullName>
    </submittedName>
</protein>
<dbReference type="OrthoDB" id="2453136at2"/>
<dbReference type="Pfam" id="PF22278">
    <property type="entry name" value="DUF6958"/>
    <property type="match status" value="1"/>
</dbReference>
<dbReference type="RefSeq" id="WP_006974444.1">
    <property type="nucleotide sequence ID" value="NZ_ABCS01000065.1"/>
</dbReference>
<organism evidence="2 3">
    <name type="scientific">Plesiocystis pacifica SIR-1</name>
    <dbReference type="NCBI Taxonomy" id="391625"/>
    <lineage>
        <taxon>Bacteria</taxon>
        <taxon>Pseudomonadati</taxon>
        <taxon>Myxococcota</taxon>
        <taxon>Polyangia</taxon>
        <taxon>Nannocystales</taxon>
        <taxon>Nannocystaceae</taxon>
        <taxon>Plesiocystis</taxon>
    </lineage>
</organism>